<dbReference type="Gene3D" id="3.40.50.300">
    <property type="entry name" value="P-loop containing nucleotide triphosphate hydrolases"/>
    <property type="match status" value="1"/>
</dbReference>
<evidence type="ECO:0000256" key="6">
    <source>
        <dbReference type="ARBA" id="ARBA00022840"/>
    </source>
</evidence>
<feature type="domain" description="ABC transporter" evidence="8">
    <location>
        <begin position="19"/>
        <end position="265"/>
    </location>
</feature>
<evidence type="ECO:0000256" key="3">
    <source>
        <dbReference type="ARBA" id="ARBA00022448"/>
    </source>
</evidence>
<sequence>MTAEQRTPAAEPADRPPALQVEDVTIDLAGQRVVDGVGFALPPGSRHGMIGESGSGKSVTGLSLLGLLPPDARVRGSIRVRGREMLGRAASEWARLRGDAVAMVFQDAVSGLNPLVRIERQLSEPLRHRGGASAAEARTEAAALLSRVGFADPHRAARSYPPQLSGGQRQRVAIAMALACRPDVLIADEPTTSLDVTVQAGILQLLAEVTGGQDGPALLLISHDLPVVAQLCSEVTVLHDGSVIEHGPVHEVVRSPQHPRTAELVDSARTLDDGLPHAHRRVAS</sequence>
<dbReference type="InterPro" id="IPR003439">
    <property type="entry name" value="ABC_transporter-like_ATP-bd"/>
</dbReference>
<dbReference type="SMART" id="SM00382">
    <property type="entry name" value="AAA"/>
    <property type="match status" value="1"/>
</dbReference>
<evidence type="ECO:0000256" key="5">
    <source>
        <dbReference type="ARBA" id="ARBA00022741"/>
    </source>
</evidence>
<dbReference type="AlphaFoldDB" id="A0A929B9N6"/>
<dbReference type="PANTHER" id="PTHR43297:SF2">
    <property type="entry name" value="DIPEPTIDE TRANSPORT ATP-BINDING PROTEIN DPPD"/>
    <property type="match status" value="1"/>
</dbReference>
<accession>A0A929B9N6</accession>
<evidence type="ECO:0000256" key="4">
    <source>
        <dbReference type="ARBA" id="ARBA00022475"/>
    </source>
</evidence>
<dbReference type="SUPFAM" id="SSF52540">
    <property type="entry name" value="P-loop containing nucleoside triphosphate hydrolases"/>
    <property type="match status" value="1"/>
</dbReference>
<dbReference type="GO" id="GO:0016887">
    <property type="term" value="F:ATP hydrolysis activity"/>
    <property type="evidence" value="ECO:0007669"/>
    <property type="project" value="InterPro"/>
</dbReference>
<dbReference type="InterPro" id="IPR003593">
    <property type="entry name" value="AAA+_ATPase"/>
</dbReference>
<dbReference type="CDD" id="cd03257">
    <property type="entry name" value="ABC_NikE_OppD_transporters"/>
    <property type="match status" value="1"/>
</dbReference>
<dbReference type="InterPro" id="IPR050388">
    <property type="entry name" value="ABC_Ni/Peptide_Import"/>
</dbReference>
<dbReference type="GO" id="GO:0005886">
    <property type="term" value="C:plasma membrane"/>
    <property type="evidence" value="ECO:0007669"/>
    <property type="project" value="UniProtKB-SubCell"/>
</dbReference>
<dbReference type="PANTHER" id="PTHR43297">
    <property type="entry name" value="OLIGOPEPTIDE TRANSPORT ATP-BINDING PROTEIN APPD"/>
    <property type="match status" value="1"/>
</dbReference>
<dbReference type="InterPro" id="IPR017871">
    <property type="entry name" value="ABC_transporter-like_CS"/>
</dbReference>
<gene>
    <name evidence="9" type="ORF">IQ251_04530</name>
</gene>
<evidence type="ECO:0000259" key="8">
    <source>
        <dbReference type="PROSITE" id="PS50893"/>
    </source>
</evidence>
<dbReference type="PROSITE" id="PS50893">
    <property type="entry name" value="ABC_TRANSPORTER_2"/>
    <property type="match status" value="1"/>
</dbReference>
<comment type="subcellular location">
    <subcellularLocation>
        <location evidence="1">Cell membrane</location>
        <topology evidence="1">Peripheral membrane protein</topology>
    </subcellularLocation>
</comment>
<evidence type="ECO:0000313" key="9">
    <source>
        <dbReference type="EMBL" id="MBE9373713.1"/>
    </source>
</evidence>
<name>A0A929B9N6_9PSEU</name>
<comment type="similarity">
    <text evidence="2">Belongs to the ABC transporter superfamily.</text>
</comment>
<evidence type="ECO:0000313" key="10">
    <source>
        <dbReference type="Proteomes" id="UP000598360"/>
    </source>
</evidence>
<comment type="caution">
    <text evidence="9">The sequence shown here is derived from an EMBL/GenBank/DDBJ whole genome shotgun (WGS) entry which is preliminary data.</text>
</comment>
<evidence type="ECO:0000256" key="1">
    <source>
        <dbReference type="ARBA" id="ARBA00004202"/>
    </source>
</evidence>
<keyword evidence="7" id="KW-0472">Membrane</keyword>
<protein>
    <submittedName>
        <fullName evidence="9">ABC transporter ATP-binding protein</fullName>
    </submittedName>
</protein>
<dbReference type="Pfam" id="PF00005">
    <property type="entry name" value="ABC_tran"/>
    <property type="match status" value="1"/>
</dbReference>
<keyword evidence="4" id="KW-1003">Cell membrane</keyword>
<evidence type="ECO:0000256" key="2">
    <source>
        <dbReference type="ARBA" id="ARBA00005417"/>
    </source>
</evidence>
<keyword evidence="6 9" id="KW-0067">ATP-binding</keyword>
<dbReference type="Proteomes" id="UP000598360">
    <property type="component" value="Unassembled WGS sequence"/>
</dbReference>
<keyword evidence="10" id="KW-1185">Reference proteome</keyword>
<proteinExistence type="inferred from homology"/>
<evidence type="ECO:0000256" key="7">
    <source>
        <dbReference type="ARBA" id="ARBA00023136"/>
    </source>
</evidence>
<dbReference type="PROSITE" id="PS00211">
    <property type="entry name" value="ABC_TRANSPORTER_1"/>
    <property type="match status" value="1"/>
</dbReference>
<dbReference type="InterPro" id="IPR027417">
    <property type="entry name" value="P-loop_NTPase"/>
</dbReference>
<dbReference type="EMBL" id="JADEYC010000007">
    <property type="protein sequence ID" value="MBE9373713.1"/>
    <property type="molecule type" value="Genomic_DNA"/>
</dbReference>
<reference evidence="9" key="1">
    <citation type="submission" date="2020-10" db="EMBL/GenBank/DDBJ databases">
        <title>Diversity and distribution of actinomycetes associated with coral in the coast of Hainan.</title>
        <authorList>
            <person name="Li F."/>
        </authorList>
    </citation>
    <scope>NUCLEOTIDE SEQUENCE</scope>
    <source>
        <strain evidence="9">HNM0983</strain>
    </source>
</reference>
<dbReference type="RefSeq" id="WP_193927150.1">
    <property type="nucleotide sequence ID" value="NZ_JADEYC010000007.1"/>
</dbReference>
<dbReference type="GO" id="GO:0005524">
    <property type="term" value="F:ATP binding"/>
    <property type="evidence" value="ECO:0007669"/>
    <property type="project" value="UniProtKB-KW"/>
</dbReference>
<organism evidence="9 10">
    <name type="scientific">Saccharopolyspora montiporae</name>
    <dbReference type="NCBI Taxonomy" id="2781240"/>
    <lineage>
        <taxon>Bacteria</taxon>
        <taxon>Bacillati</taxon>
        <taxon>Actinomycetota</taxon>
        <taxon>Actinomycetes</taxon>
        <taxon>Pseudonocardiales</taxon>
        <taxon>Pseudonocardiaceae</taxon>
        <taxon>Saccharopolyspora</taxon>
    </lineage>
</organism>
<keyword evidence="5" id="KW-0547">Nucleotide-binding</keyword>
<keyword evidence="3" id="KW-0813">Transport</keyword>